<evidence type="ECO:0000313" key="2">
    <source>
        <dbReference type="Proteomes" id="UP001497700"/>
    </source>
</evidence>
<dbReference type="Proteomes" id="UP001497700">
    <property type="component" value="Unassembled WGS sequence"/>
</dbReference>
<protein>
    <submittedName>
        <fullName evidence="1">Lipocalin-like domain-containing protein</fullName>
    </submittedName>
</protein>
<keyword evidence="2" id="KW-1185">Reference proteome</keyword>
<evidence type="ECO:0000313" key="1">
    <source>
        <dbReference type="EMBL" id="KAI4858523.1"/>
    </source>
</evidence>
<gene>
    <name evidence="1" type="ORF">F4820DRAFT_442304</name>
</gene>
<comment type="caution">
    <text evidence="1">The sequence shown here is derived from an EMBL/GenBank/DDBJ whole genome shotgun (WGS) entry which is preliminary data.</text>
</comment>
<organism evidence="1 2">
    <name type="scientific">Hypoxylon rubiginosum</name>
    <dbReference type="NCBI Taxonomy" id="110542"/>
    <lineage>
        <taxon>Eukaryota</taxon>
        <taxon>Fungi</taxon>
        <taxon>Dikarya</taxon>
        <taxon>Ascomycota</taxon>
        <taxon>Pezizomycotina</taxon>
        <taxon>Sordariomycetes</taxon>
        <taxon>Xylariomycetidae</taxon>
        <taxon>Xylariales</taxon>
        <taxon>Hypoxylaceae</taxon>
        <taxon>Hypoxylon</taxon>
    </lineage>
</organism>
<dbReference type="EMBL" id="MU393740">
    <property type="protein sequence ID" value="KAI4858523.1"/>
    <property type="molecule type" value="Genomic_DNA"/>
</dbReference>
<accession>A0ACB9YHV6</accession>
<name>A0ACB9YHV6_9PEZI</name>
<reference evidence="1 2" key="1">
    <citation type="journal article" date="2022" name="New Phytol.">
        <title>Ecological generalism drives hyperdiversity of secondary metabolite gene clusters in xylarialean endophytes.</title>
        <authorList>
            <person name="Franco M.E.E."/>
            <person name="Wisecaver J.H."/>
            <person name="Arnold A.E."/>
            <person name="Ju Y.M."/>
            <person name="Slot J.C."/>
            <person name="Ahrendt S."/>
            <person name="Moore L.P."/>
            <person name="Eastman K.E."/>
            <person name="Scott K."/>
            <person name="Konkel Z."/>
            <person name="Mondo S.J."/>
            <person name="Kuo A."/>
            <person name="Hayes R.D."/>
            <person name="Haridas S."/>
            <person name="Andreopoulos B."/>
            <person name="Riley R."/>
            <person name="LaButti K."/>
            <person name="Pangilinan J."/>
            <person name="Lipzen A."/>
            <person name="Amirebrahimi M."/>
            <person name="Yan J."/>
            <person name="Adam C."/>
            <person name="Keymanesh K."/>
            <person name="Ng V."/>
            <person name="Louie K."/>
            <person name="Northen T."/>
            <person name="Drula E."/>
            <person name="Henrissat B."/>
            <person name="Hsieh H.M."/>
            <person name="Youens-Clark K."/>
            <person name="Lutzoni F."/>
            <person name="Miadlikowska J."/>
            <person name="Eastwood D.C."/>
            <person name="Hamelin R.C."/>
            <person name="Grigoriev I.V."/>
            <person name="U'Ren J.M."/>
        </authorList>
    </citation>
    <scope>NUCLEOTIDE SEQUENCE [LARGE SCALE GENOMIC DNA]</scope>
    <source>
        <strain evidence="1 2">CBS 119005</strain>
    </source>
</reference>
<proteinExistence type="predicted"/>
<sequence>MVKPKDVMKAISGTWLYLNVTTFYDNGTMSHEEDPGLGASPGGMLNYNTQGWMSANFMSGRPEDRPDGVDSAALDVGTDAEWALIGKHTLSYSGPWRVSLTTDEVETGQITHGPTQIAWLPTWVGIELQKNYTLYDDESTMRFISRTQDGKIGHMFFTRLA</sequence>